<feature type="region of interest" description="Disordered" evidence="1">
    <location>
        <begin position="141"/>
        <end position="165"/>
    </location>
</feature>
<gene>
    <name evidence="2" type="ORF">CUR178_06299</name>
</gene>
<feature type="compositionally biased region" description="Basic and acidic residues" evidence="1">
    <location>
        <begin position="45"/>
        <end position="57"/>
    </location>
</feature>
<feature type="compositionally biased region" description="Polar residues" evidence="1">
    <location>
        <begin position="142"/>
        <end position="165"/>
    </location>
</feature>
<feature type="compositionally biased region" description="Basic and acidic residues" evidence="1">
    <location>
        <begin position="66"/>
        <end position="77"/>
    </location>
</feature>
<accession>A0A836HF66</accession>
<sequence length="165" mass="18074">MLGQVDDTVAEVEEQNGFYLHTHPPLAILPPTCSDPQRSAQHGTASDDKAAPPRRDNSVPLVSTESPHRDHLREPTIQRRLRGSKFQFRYHGPGIDRCRGNTDSALPSTAGGNFPGRHHEPVEMDIPPVEPEGIRAMVHSGNVESNGSNRCSNGQENSCSCTSRF</sequence>
<organism evidence="2 3">
    <name type="scientific">Leishmania enriettii</name>
    <dbReference type="NCBI Taxonomy" id="5663"/>
    <lineage>
        <taxon>Eukaryota</taxon>
        <taxon>Discoba</taxon>
        <taxon>Euglenozoa</taxon>
        <taxon>Kinetoplastea</taxon>
        <taxon>Metakinetoplastina</taxon>
        <taxon>Trypanosomatida</taxon>
        <taxon>Trypanosomatidae</taxon>
        <taxon>Leishmaniinae</taxon>
        <taxon>Leishmania</taxon>
    </lineage>
</organism>
<dbReference type="RefSeq" id="XP_067693390.1">
    <property type="nucleotide sequence ID" value="XM_067837969.1"/>
</dbReference>
<evidence type="ECO:0000256" key="1">
    <source>
        <dbReference type="SAM" id="MobiDB-lite"/>
    </source>
</evidence>
<dbReference type="KEGG" id="lenr:94173479"/>
<dbReference type="EMBL" id="JAFHKP010000021">
    <property type="protein sequence ID" value="KAG5480243.1"/>
    <property type="molecule type" value="Genomic_DNA"/>
</dbReference>
<evidence type="ECO:0000313" key="2">
    <source>
        <dbReference type="EMBL" id="KAG5480243.1"/>
    </source>
</evidence>
<feature type="region of interest" description="Disordered" evidence="1">
    <location>
        <begin position="29"/>
        <end position="86"/>
    </location>
</feature>
<reference evidence="2 3" key="1">
    <citation type="submission" date="2021-02" db="EMBL/GenBank/DDBJ databases">
        <title>Leishmania (Mundinia) enrietti genome sequencing and assembly.</title>
        <authorList>
            <person name="Almutairi H."/>
            <person name="Gatherer D."/>
        </authorList>
    </citation>
    <scope>NUCLEOTIDE SEQUENCE [LARGE SCALE GENOMIC DNA]</scope>
    <source>
        <strain evidence="2">CUR178</strain>
    </source>
</reference>
<dbReference type="OrthoDB" id="263260at2759"/>
<evidence type="ECO:0000313" key="3">
    <source>
        <dbReference type="Proteomes" id="UP000674179"/>
    </source>
</evidence>
<protein>
    <submittedName>
        <fullName evidence="2">Uncharacterized protein</fullName>
    </submittedName>
</protein>
<keyword evidence="3" id="KW-1185">Reference proteome</keyword>
<dbReference type="GeneID" id="94173479"/>
<dbReference type="Proteomes" id="UP000674179">
    <property type="component" value="Chromosome 21"/>
</dbReference>
<comment type="caution">
    <text evidence="2">The sequence shown here is derived from an EMBL/GenBank/DDBJ whole genome shotgun (WGS) entry which is preliminary data.</text>
</comment>
<feature type="compositionally biased region" description="Polar residues" evidence="1">
    <location>
        <begin position="34"/>
        <end position="44"/>
    </location>
</feature>
<proteinExistence type="predicted"/>
<dbReference type="AlphaFoldDB" id="A0A836HF66"/>
<name>A0A836HF66_LEIEN</name>